<comment type="caution">
    <text evidence="1">The sequence shown here is derived from an EMBL/GenBank/DDBJ whole genome shotgun (WGS) entry which is preliminary data.</text>
</comment>
<evidence type="ECO:0000313" key="1">
    <source>
        <dbReference type="EMBL" id="KRT16102.1"/>
    </source>
</evidence>
<organism evidence="1 2">
    <name type="scientific">Pedobacter ginsenosidimutans</name>
    <dbReference type="NCBI Taxonomy" id="687842"/>
    <lineage>
        <taxon>Bacteria</taxon>
        <taxon>Pseudomonadati</taxon>
        <taxon>Bacteroidota</taxon>
        <taxon>Sphingobacteriia</taxon>
        <taxon>Sphingobacteriales</taxon>
        <taxon>Sphingobacteriaceae</taxon>
        <taxon>Pedobacter</taxon>
    </lineage>
</organism>
<keyword evidence="2" id="KW-1185">Reference proteome</keyword>
<name>A0A0T5VQG2_9SPHI</name>
<dbReference type="Proteomes" id="UP000051950">
    <property type="component" value="Unassembled WGS sequence"/>
</dbReference>
<sequence length="62" mass="7503">MINERYAKCPKYSCLMALKGYLLFFERNYLLKKTSFNDFQFVLVKDKVDKISSKRKKPKFIK</sequence>
<accession>A0A0T5VQG2</accession>
<evidence type="ECO:0000313" key="2">
    <source>
        <dbReference type="Proteomes" id="UP000051950"/>
    </source>
</evidence>
<dbReference type="AlphaFoldDB" id="A0A0T5VQG2"/>
<protein>
    <submittedName>
        <fullName evidence="1">Uncharacterized protein</fullName>
    </submittedName>
</protein>
<gene>
    <name evidence="1" type="ORF">ASU31_11415</name>
</gene>
<reference evidence="1 2" key="1">
    <citation type="submission" date="2015-11" db="EMBL/GenBank/DDBJ databases">
        <title>Sequence of Pedobacter ginsenosidimutans.</title>
        <authorList>
            <person name="Carson E."/>
            <person name="Keyser V."/>
            <person name="Newman J."/>
            <person name="Miller J."/>
        </authorList>
    </citation>
    <scope>NUCLEOTIDE SEQUENCE [LARGE SCALE GENOMIC DNA]</scope>
    <source>
        <strain evidence="1 2">KACC 14530</strain>
    </source>
</reference>
<proteinExistence type="predicted"/>
<dbReference type="EMBL" id="LMZQ01000006">
    <property type="protein sequence ID" value="KRT16102.1"/>
    <property type="molecule type" value="Genomic_DNA"/>
</dbReference>